<dbReference type="PANTHER" id="PTHR30151">
    <property type="entry name" value="ALKANE SULFONATE ABC TRANSPORTER-RELATED, MEMBRANE SUBUNIT"/>
    <property type="match status" value="1"/>
</dbReference>
<evidence type="ECO:0000259" key="8">
    <source>
        <dbReference type="PROSITE" id="PS50928"/>
    </source>
</evidence>
<feature type="domain" description="ABC transmembrane type-1" evidence="8">
    <location>
        <begin position="64"/>
        <end position="245"/>
    </location>
</feature>
<keyword evidence="3" id="KW-1003">Cell membrane</keyword>
<feature type="transmembrane region" description="Helical" evidence="7">
    <location>
        <begin position="226"/>
        <end position="247"/>
    </location>
</feature>
<dbReference type="AlphaFoldDB" id="A0A168NCD9"/>
<dbReference type="OrthoDB" id="9804353at2"/>
<feature type="transmembrane region" description="Helical" evidence="7">
    <location>
        <begin position="183"/>
        <end position="206"/>
    </location>
</feature>
<feature type="transmembrane region" description="Helical" evidence="7">
    <location>
        <begin position="102"/>
        <end position="124"/>
    </location>
</feature>
<keyword evidence="4 7" id="KW-0812">Transmembrane</keyword>
<proteinExistence type="inferred from homology"/>
<keyword evidence="10" id="KW-1185">Reference proteome</keyword>
<keyword evidence="2 7" id="KW-0813">Transport</keyword>
<comment type="caution">
    <text evidence="9">The sequence shown here is derived from an EMBL/GenBank/DDBJ whole genome shotgun (WGS) entry which is preliminary data.</text>
</comment>
<evidence type="ECO:0000313" key="9">
    <source>
        <dbReference type="EMBL" id="OAB45644.1"/>
    </source>
</evidence>
<accession>A0A168NCD9</accession>
<dbReference type="PANTHER" id="PTHR30151:SF20">
    <property type="entry name" value="ABC TRANSPORTER PERMEASE PROTEIN HI_0355-RELATED"/>
    <property type="match status" value="1"/>
</dbReference>
<comment type="subcellular location">
    <subcellularLocation>
        <location evidence="1 7">Cell membrane</location>
        <topology evidence="1 7">Multi-pass membrane protein</topology>
    </subcellularLocation>
</comment>
<dbReference type="InterPro" id="IPR035906">
    <property type="entry name" value="MetI-like_sf"/>
</dbReference>
<evidence type="ECO:0000256" key="5">
    <source>
        <dbReference type="ARBA" id="ARBA00022989"/>
    </source>
</evidence>
<sequence>MNGEISSMRLWWNKIWPPLVAVLFLLGIWQLCTSLFEIEKWILPSPINIAREAISGSAGLWQHTLATVRLTGVGFTIGTSVGLLIAIVLHRIPFLKSALYPLLILSQNVPTIALAPLLMIWFGFGLLPKVIVITLVCFFPVAIAMMGGLRQTDPIMLSYMRMIGASNRQIFLKLELPHALPSLFSGIKIAATYSVMGAVIAEWIGSDKGIGYYMMLQKSSYRTDRMFIAIAIIVVLSLTMFAMIALLEKWFARWNQRQ</sequence>
<organism evidence="9 10">
    <name type="scientific">Paenibacillus antarcticus</name>
    <dbReference type="NCBI Taxonomy" id="253703"/>
    <lineage>
        <taxon>Bacteria</taxon>
        <taxon>Bacillati</taxon>
        <taxon>Bacillota</taxon>
        <taxon>Bacilli</taxon>
        <taxon>Bacillales</taxon>
        <taxon>Paenibacillaceae</taxon>
        <taxon>Paenibacillus</taxon>
    </lineage>
</organism>
<keyword evidence="5 7" id="KW-1133">Transmembrane helix</keyword>
<gene>
    <name evidence="9" type="ORF">PBAT_12060</name>
</gene>
<dbReference type="SUPFAM" id="SSF161098">
    <property type="entry name" value="MetI-like"/>
    <property type="match status" value="1"/>
</dbReference>
<dbReference type="CDD" id="cd06261">
    <property type="entry name" value="TM_PBP2"/>
    <property type="match status" value="1"/>
</dbReference>
<dbReference type="EMBL" id="LVJI01000016">
    <property type="protein sequence ID" value="OAB45644.1"/>
    <property type="molecule type" value="Genomic_DNA"/>
</dbReference>
<dbReference type="Gene3D" id="1.10.3720.10">
    <property type="entry name" value="MetI-like"/>
    <property type="match status" value="1"/>
</dbReference>
<dbReference type="InterPro" id="IPR000515">
    <property type="entry name" value="MetI-like"/>
</dbReference>
<dbReference type="Proteomes" id="UP000077355">
    <property type="component" value="Unassembled WGS sequence"/>
</dbReference>
<keyword evidence="6 7" id="KW-0472">Membrane</keyword>
<reference evidence="9 10" key="1">
    <citation type="submission" date="2016-03" db="EMBL/GenBank/DDBJ databases">
        <title>Draft genome sequence of Paenibacillus antarcticus CECT 5836.</title>
        <authorList>
            <person name="Shin S.-K."/>
            <person name="Yi H."/>
        </authorList>
    </citation>
    <scope>NUCLEOTIDE SEQUENCE [LARGE SCALE GENOMIC DNA]</scope>
    <source>
        <strain evidence="9 10">CECT 5836</strain>
    </source>
</reference>
<dbReference type="Pfam" id="PF00528">
    <property type="entry name" value="BPD_transp_1"/>
    <property type="match status" value="1"/>
</dbReference>
<evidence type="ECO:0000256" key="1">
    <source>
        <dbReference type="ARBA" id="ARBA00004651"/>
    </source>
</evidence>
<dbReference type="GO" id="GO:0055085">
    <property type="term" value="P:transmembrane transport"/>
    <property type="evidence" value="ECO:0007669"/>
    <property type="project" value="InterPro"/>
</dbReference>
<evidence type="ECO:0000256" key="4">
    <source>
        <dbReference type="ARBA" id="ARBA00022692"/>
    </source>
</evidence>
<evidence type="ECO:0000256" key="3">
    <source>
        <dbReference type="ARBA" id="ARBA00022475"/>
    </source>
</evidence>
<dbReference type="PROSITE" id="PS50928">
    <property type="entry name" value="ABC_TM1"/>
    <property type="match status" value="1"/>
</dbReference>
<feature type="transmembrane region" description="Helical" evidence="7">
    <location>
        <begin position="70"/>
        <end position="90"/>
    </location>
</feature>
<evidence type="ECO:0000256" key="7">
    <source>
        <dbReference type="RuleBase" id="RU363032"/>
    </source>
</evidence>
<evidence type="ECO:0000256" key="6">
    <source>
        <dbReference type="ARBA" id="ARBA00023136"/>
    </source>
</evidence>
<name>A0A168NCD9_9BACL</name>
<evidence type="ECO:0000313" key="10">
    <source>
        <dbReference type="Proteomes" id="UP000077355"/>
    </source>
</evidence>
<protein>
    <submittedName>
        <fullName evidence="9">Nitrate ABC transporter permease</fullName>
    </submittedName>
</protein>
<comment type="similarity">
    <text evidence="7">Belongs to the binding-protein-dependent transport system permease family.</text>
</comment>
<dbReference type="GO" id="GO:0005886">
    <property type="term" value="C:plasma membrane"/>
    <property type="evidence" value="ECO:0007669"/>
    <property type="project" value="UniProtKB-SubCell"/>
</dbReference>
<feature type="transmembrane region" description="Helical" evidence="7">
    <location>
        <begin position="130"/>
        <end position="149"/>
    </location>
</feature>
<evidence type="ECO:0000256" key="2">
    <source>
        <dbReference type="ARBA" id="ARBA00022448"/>
    </source>
</evidence>